<evidence type="ECO:0000256" key="10">
    <source>
        <dbReference type="SAM" id="Phobius"/>
    </source>
</evidence>
<feature type="compositionally biased region" description="Acidic residues" evidence="9">
    <location>
        <begin position="346"/>
        <end position="358"/>
    </location>
</feature>
<dbReference type="Proteomes" id="UP000195871">
    <property type="component" value="Unassembled WGS sequence"/>
</dbReference>
<sequence>MSKSSSSPDIRSSRDEQPEHSLTIKRKDNERGAENSHSNDKTHTQSFYRGSPQQSSESDSLQSNKHHFFLPDIPKPHFRNNSKNELKEKNTTPKHSHAFLKVKKNSTLLDDTYHNISQFRMTVGERIRRVIYKIEDTVGPLIKKIIPNFIMAHYVYILLWVIVGSIVLYPSKNLDYIDCLMFAAGAATQGGLAPQQLNDVKLYQQITIYMVCMFTTPIFIHGSLTFIRLYWYEKRFDDIKEKSINQYKMRRSKTIANLRSETNARTMSANYTNSHRNFDSHNAQEGLTSRMKRFENMKNFGNSDNIDPLDTENITTKNNNYNSWNVSQRKKRNDNLEISNDHNDDNDCAVTDYDDGDENDKYTANKGSGRYDVDKKLDDSNEVFTSKINTSLNHDHAVESPTTNIKFGELPKPFKKKERDIAPRDLYMSISALQNDSNSDFDDEMGPALHFKSPHELEKDKRKVPLRRRKHRKILREKKLKELKKKALPLLQTEKSIVDTELAEQQGRNFDFTSQTNIDTNADLTKKEKARRAMSSPMLEKPDIVSHQELPLDFDSTAYKPGFKHFQRSHTLHMPEFSKKLFSNFDNSNVSPGPEKVDEFPYLKRFKSRRPSIFTKRRTYSNLDQLSDDDFVNNYLTNVPTNYLSWKPTVGRNSKFIALTKQQKIELGGVEYQSMKLLGRILVAYYLGFHILAFVLFVPYVTRRSNYAKNLRSDGVSPAWWGFFSAMSSFNDLGYTLNATSMALFDESAYVQLISGAFILIGNTAFPICLRFIIWLMKHFTKPLTLSHDSLSFLLDHPRRCFTLLFPSGPTWWLFAVLLLLNFLDWILFIILDFGREGLSYIPRGYQILCGLYQAICTRTAGFNVVNLASLNPAIQVSYMVMMYISVLPLAISIRRTNVYEEQSLGVYEREDEDHTDSKPRLKYIGDHLRKQLSFDLWFLFLAIFIICICEAGRIQSGDVNFTVFQIMFELTSAYGTVGLSLGYPNKNTSFCGEFSKISKLVVVATLIRGRHRGLPNSIDRAIMLSDEKLNLRDDLEAYHAMRRTATTMSNTETMFPSITKVATGQRRQTIDRQPTISENIRQGVIPWGDILTKVGHLLGKTVANILTVSGAPKEEKYARQMTRYSTFDDYPPRSRSTSQYTRRNSNFEDRNMGYDNYHDNDDDISFNSSVGERESVPLRNYPPFSDGRDGKNNHSQTYSQEEKSVRNYYPVRSSNGANGDSESIVTPESYVSDLHSSISSKKRKLN</sequence>
<keyword evidence="4 10" id="KW-0812">Transmembrane</keyword>
<dbReference type="PANTHER" id="PTHR31064:SF30">
    <property type="entry name" value="HIGH-AFFINITY POTASSIUM TRANSPORT PROTEIN-RELATED"/>
    <property type="match status" value="1"/>
</dbReference>
<dbReference type="InterPro" id="IPR004773">
    <property type="entry name" value="K/Na_transp_Trk1/HKT1"/>
</dbReference>
<evidence type="ECO:0000256" key="5">
    <source>
        <dbReference type="ARBA" id="ARBA00022958"/>
    </source>
</evidence>
<evidence type="ECO:0000256" key="6">
    <source>
        <dbReference type="ARBA" id="ARBA00022989"/>
    </source>
</evidence>
<dbReference type="NCBIfam" id="TIGR00934">
    <property type="entry name" value="2a38euk"/>
    <property type="match status" value="1"/>
</dbReference>
<keyword evidence="3" id="KW-0633">Potassium transport</keyword>
<feature type="compositionally biased region" description="Basic and acidic residues" evidence="9">
    <location>
        <begin position="25"/>
        <end position="43"/>
    </location>
</feature>
<comment type="caution">
    <text evidence="11">The sequence shown here is derived from an EMBL/GenBank/DDBJ whole genome shotgun (WGS) entry which is preliminary data.</text>
</comment>
<dbReference type="PANTHER" id="PTHR31064">
    <property type="entry name" value="POTASSIUM TRANSPORT PROTEIN DDB_G0292412-RELATED"/>
    <property type="match status" value="1"/>
</dbReference>
<dbReference type="GO" id="GO:0140107">
    <property type="term" value="F:high-affinity potassium ion transmembrane transporter activity"/>
    <property type="evidence" value="ECO:0007669"/>
    <property type="project" value="TreeGrafter"/>
</dbReference>
<evidence type="ECO:0000256" key="7">
    <source>
        <dbReference type="ARBA" id="ARBA00023065"/>
    </source>
</evidence>
<protein>
    <submittedName>
        <fullName evidence="11">Uncharacterized protein</fullName>
    </submittedName>
</protein>
<reference evidence="11 12" key="1">
    <citation type="submission" date="2017-05" db="EMBL/GenBank/DDBJ databases">
        <title>The Genome Sequence of Candida krusei Ckrusei653.</title>
        <authorList>
            <person name="Cuomo C."/>
            <person name="Forche A."/>
            <person name="Young S."/>
            <person name="Abouelleil A."/>
            <person name="Cao P."/>
            <person name="Chapman S."/>
            <person name="Cusick C."/>
            <person name="Shea T."/>
            <person name="Nusbaum C."/>
            <person name="Birren B."/>
        </authorList>
    </citation>
    <scope>NUCLEOTIDE SEQUENCE [LARGE SCALE GENOMIC DNA]</scope>
    <source>
        <strain evidence="11 12">Ckrusei653</strain>
    </source>
</reference>
<dbReference type="GO" id="GO:0030007">
    <property type="term" value="P:intracellular potassium ion homeostasis"/>
    <property type="evidence" value="ECO:0007669"/>
    <property type="project" value="UniProtKB-UniRule"/>
</dbReference>
<feature type="compositionally biased region" description="Low complexity" evidence="9">
    <location>
        <begin position="1"/>
        <end position="10"/>
    </location>
</feature>
<feature type="transmembrane region" description="Helical" evidence="10">
    <location>
        <begin position="937"/>
        <end position="955"/>
    </location>
</feature>
<feature type="compositionally biased region" description="Polar residues" evidence="9">
    <location>
        <begin position="312"/>
        <end position="327"/>
    </location>
</feature>
<feature type="transmembrane region" description="Helical" evidence="10">
    <location>
        <begin position="875"/>
        <end position="894"/>
    </location>
</feature>
<feature type="region of interest" description="Disordered" evidence="9">
    <location>
        <begin position="302"/>
        <end position="369"/>
    </location>
</feature>
<feature type="compositionally biased region" description="Polar residues" evidence="9">
    <location>
        <begin position="1135"/>
        <end position="1145"/>
    </location>
</feature>
<keyword evidence="5" id="KW-0630">Potassium</keyword>
<feature type="region of interest" description="Disordered" evidence="9">
    <location>
        <begin position="1123"/>
        <end position="1247"/>
    </location>
</feature>
<feature type="compositionally biased region" description="Polar residues" evidence="9">
    <location>
        <begin position="1213"/>
        <end position="1227"/>
    </location>
</feature>
<name>A0A1Z8JIR8_PICKU</name>
<proteinExistence type="predicted"/>
<feature type="compositionally biased region" description="Basic and acidic residues" evidence="9">
    <location>
        <begin position="82"/>
        <end position="91"/>
    </location>
</feature>
<feature type="transmembrane region" description="Helical" evidence="10">
    <location>
        <begin position="812"/>
        <end position="834"/>
    </location>
</feature>
<feature type="compositionally biased region" description="Basic and acidic residues" evidence="9">
    <location>
        <begin position="333"/>
        <end position="345"/>
    </location>
</feature>
<feature type="compositionally biased region" description="Basic and acidic residues" evidence="9">
    <location>
        <begin position="359"/>
        <end position="369"/>
    </location>
</feature>
<feature type="transmembrane region" description="Helical" evidence="10">
    <location>
        <begin position="720"/>
        <end position="737"/>
    </location>
</feature>
<evidence type="ECO:0000313" key="12">
    <source>
        <dbReference type="Proteomes" id="UP000195871"/>
    </source>
</evidence>
<keyword evidence="6 10" id="KW-1133">Transmembrane helix</keyword>
<feature type="transmembrane region" description="Helical" evidence="10">
    <location>
        <begin position="149"/>
        <end position="169"/>
    </location>
</feature>
<dbReference type="GO" id="GO:1990573">
    <property type="term" value="P:potassium ion import across plasma membrane"/>
    <property type="evidence" value="ECO:0007669"/>
    <property type="project" value="TreeGrafter"/>
</dbReference>
<comment type="subcellular location">
    <subcellularLocation>
        <location evidence="1">Membrane</location>
        <topology evidence="1">Multi-pass membrane protein</topology>
    </subcellularLocation>
</comment>
<evidence type="ECO:0000256" key="4">
    <source>
        <dbReference type="ARBA" id="ARBA00022692"/>
    </source>
</evidence>
<keyword evidence="2" id="KW-0813">Transport</keyword>
<feature type="transmembrane region" description="Helical" evidence="10">
    <location>
        <begin position="749"/>
        <end position="777"/>
    </location>
</feature>
<dbReference type="EMBL" id="NHMM01000007">
    <property type="protein sequence ID" value="OUT20486.1"/>
    <property type="molecule type" value="Genomic_DNA"/>
</dbReference>
<evidence type="ECO:0000256" key="3">
    <source>
        <dbReference type="ARBA" id="ARBA00022538"/>
    </source>
</evidence>
<feature type="transmembrane region" description="Helical" evidence="10">
    <location>
        <begin position="206"/>
        <end position="231"/>
    </location>
</feature>
<dbReference type="VEuPathDB" id="FungiDB:C5L36_0A07690"/>
<evidence type="ECO:0000256" key="8">
    <source>
        <dbReference type="ARBA" id="ARBA00023136"/>
    </source>
</evidence>
<keyword evidence="7" id="KW-0406">Ion transport</keyword>
<evidence type="ECO:0000256" key="1">
    <source>
        <dbReference type="ARBA" id="ARBA00004141"/>
    </source>
</evidence>
<organism evidence="11 12">
    <name type="scientific">Pichia kudriavzevii</name>
    <name type="common">Yeast</name>
    <name type="synonym">Issatchenkia orientalis</name>
    <dbReference type="NCBI Taxonomy" id="4909"/>
    <lineage>
        <taxon>Eukaryota</taxon>
        <taxon>Fungi</taxon>
        <taxon>Dikarya</taxon>
        <taxon>Ascomycota</taxon>
        <taxon>Saccharomycotina</taxon>
        <taxon>Pichiomycetes</taxon>
        <taxon>Pichiales</taxon>
        <taxon>Pichiaceae</taxon>
        <taxon>Pichia</taxon>
    </lineage>
</organism>
<accession>A0A1Z8JIR8</accession>
<dbReference type="InterPro" id="IPR051143">
    <property type="entry name" value="TrkH_K-transport"/>
</dbReference>
<dbReference type="InterPro" id="IPR003445">
    <property type="entry name" value="Cat_transpt"/>
</dbReference>
<feature type="compositionally biased region" description="Polar residues" evidence="9">
    <location>
        <begin position="44"/>
        <end position="63"/>
    </location>
</feature>
<dbReference type="Pfam" id="PF02386">
    <property type="entry name" value="TrkH"/>
    <property type="match status" value="1"/>
</dbReference>
<feature type="region of interest" description="Disordered" evidence="9">
    <location>
        <begin position="1"/>
        <end position="97"/>
    </location>
</feature>
<dbReference type="GO" id="GO:0005886">
    <property type="term" value="C:plasma membrane"/>
    <property type="evidence" value="ECO:0007669"/>
    <property type="project" value="InterPro"/>
</dbReference>
<evidence type="ECO:0000313" key="11">
    <source>
        <dbReference type="EMBL" id="OUT20486.1"/>
    </source>
</evidence>
<feature type="transmembrane region" description="Helical" evidence="10">
    <location>
        <begin position="682"/>
        <end position="700"/>
    </location>
</feature>
<keyword evidence="8 10" id="KW-0472">Membrane</keyword>
<gene>
    <name evidence="11" type="ORF">CAS74_004142</name>
</gene>
<evidence type="ECO:0000256" key="9">
    <source>
        <dbReference type="SAM" id="MobiDB-lite"/>
    </source>
</evidence>
<feature type="compositionally biased region" description="Basic and acidic residues" evidence="9">
    <location>
        <begin position="1146"/>
        <end position="1160"/>
    </location>
</feature>
<evidence type="ECO:0000256" key="2">
    <source>
        <dbReference type="ARBA" id="ARBA00022448"/>
    </source>
</evidence>
<dbReference type="AlphaFoldDB" id="A0A1Z8JIR8"/>